<proteinExistence type="predicted"/>
<keyword evidence="2" id="KW-1185">Reference proteome</keyword>
<dbReference type="EMBL" id="FWFN01000003">
    <property type="protein sequence ID" value="SLN41790.1"/>
    <property type="molecule type" value="Genomic_DNA"/>
</dbReference>
<evidence type="ECO:0000313" key="2">
    <source>
        <dbReference type="Proteomes" id="UP000193963"/>
    </source>
</evidence>
<sequence length="92" mass="10355">MALIDHYGEDWLHEVTGRRRTATRYIQNQGRRYPAKATGYLAAQLCAGIARMESTPAKVERVERALARCGFRIQRVRTPVSGKILADAGPER</sequence>
<organism evidence="1 2">
    <name type="scientific">Pseudooceanicola marinus</name>
    <dbReference type="NCBI Taxonomy" id="396013"/>
    <lineage>
        <taxon>Bacteria</taxon>
        <taxon>Pseudomonadati</taxon>
        <taxon>Pseudomonadota</taxon>
        <taxon>Alphaproteobacteria</taxon>
        <taxon>Rhodobacterales</taxon>
        <taxon>Paracoccaceae</taxon>
        <taxon>Pseudooceanicola</taxon>
    </lineage>
</organism>
<evidence type="ECO:0000313" key="1">
    <source>
        <dbReference type="EMBL" id="SLN41790.1"/>
    </source>
</evidence>
<dbReference type="Proteomes" id="UP000193963">
    <property type="component" value="Unassembled WGS sequence"/>
</dbReference>
<dbReference type="AlphaFoldDB" id="A0A1X6Z687"/>
<name>A0A1X6Z687_9RHOB</name>
<protein>
    <submittedName>
        <fullName evidence="1">Uncharacterized protein</fullName>
    </submittedName>
</protein>
<accession>A0A1X6Z687</accession>
<dbReference type="RefSeq" id="WP_085887824.1">
    <property type="nucleotide sequence ID" value="NZ_FWFN01000003.1"/>
</dbReference>
<reference evidence="1 2" key="1">
    <citation type="submission" date="2017-03" db="EMBL/GenBank/DDBJ databases">
        <authorList>
            <person name="Afonso C.L."/>
            <person name="Miller P.J."/>
            <person name="Scott M.A."/>
            <person name="Spackman E."/>
            <person name="Goraichik I."/>
            <person name="Dimitrov K.M."/>
            <person name="Suarez D.L."/>
            <person name="Swayne D.E."/>
        </authorList>
    </citation>
    <scope>NUCLEOTIDE SEQUENCE [LARGE SCALE GENOMIC DNA]</scope>
    <source>
        <strain evidence="1 2">CECT 7751</strain>
    </source>
</reference>
<gene>
    <name evidence="1" type="ORF">PSM7751_01947</name>
</gene>
<dbReference type="OrthoDB" id="10009852at2"/>